<evidence type="ECO:0000256" key="1">
    <source>
        <dbReference type="SAM" id="MobiDB-lite"/>
    </source>
</evidence>
<proteinExistence type="predicted"/>
<protein>
    <submittedName>
        <fullName evidence="2">Uncharacterized protein</fullName>
    </submittedName>
</protein>
<feature type="compositionally biased region" description="Basic and acidic residues" evidence="1">
    <location>
        <begin position="1"/>
        <end position="18"/>
    </location>
</feature>
<feature type="region of interest" description="Disordered" evidence="1">
    <location>
        <begin position="1"/>
        <end position="22"/>
    </location>
</feature>
<sequence length="425" mass="45380">MPNRDSLPKRERTGEGNRDTMNQRLRIVKKEVRMRMSRLLALSVAVAIVAAACEVAEPPNAGTPDVPSTTRSPTVSTAPAPPSVPSTTIDRSGPTAACGLVEFDASSIDLRLFESFTGEIDPLIGEEAQEEYLLSRDWWASFDWSVVESTDTALLLFGQTRELHDKEPLFANARFELGDEGWQAVSWGGCRIEMGRAGFGPASITINPEDPPNPDTTSLSLLAIEGACASGQAPIDREIIPVVVESEMAVDITTLVASPPGSQTCPLGPRFPITVQLSTELGDRVIRDAASYPVGELVWPLPPEDLFLALLTAGNPPAPGTANVVTWSGEQSGALLFGPDGWNTDPTFIQRFKAPGPMVISGFVTLCDETVGCPEELEPGEIKAIPRIGPECTLVYTPTPGQNIIMTIRFGDLSCAIDVKIGGVG</sequence>
<name>A0A3B0T0U7_9ZZZZ</name>
<gene>
    <name evidence="2" type="ORF">MNBD_ACTINO02-1640</name>
</gene>
<reference evidence="2" key="1">
    <citation type="submission" date="2018-06" db="EMBL/GenBank/DDBJ databases">
        <authorList>
            <person name="Zhirakovskaya E."/>
        </authorList>
    </citation>
    <scope>NUCLEOTIDE SEQUENCE</scope>
</reference>
<dbReference type="EMBL" id="UOEK01000631">
    <property type="protein sequence ID" value="VAW09673.1"/>
    <property type="molecule type" value="Genomic_DNA"/>
</dbReference>
<accession>A0A3B0T0U7</accession>
<evidence type="ECO:0000313" key="2">
    <source>
        <dbReference type="EMBL" id="VAW09673.1"/>
    </source>
</evidence>
<dbReference type="AlphaFoldDB" id="A0A3B0T0U7"/>
<organism evidence="2">
    <name type="scientific">hydrothermal vent metagenome</name>
    <dbReference type="NCBI Taxonomy" id="652676"/>
    <lineage>
        <taxon>unclassified sequences</taxon>
        <taxon>metagenomes</taxon>
        <taxon>ecological metagenomes</taxon>
    </lineage>
</organism>
<feature type="region of interest" description="Disordered" evidence="1">
    <location>
        <begin position="57"/>
        <end position="91"/>
    </location>
</feature>
<feature type="compositionally biased region" description="Low complexity" evidence="1">
    <location>
        <begin position="63"/>
        <end position="78"/>
    </location>
</feature>